<dbReference type="Proteomes" id="UP000281474">
    <property type="component" value="Unassembled WGS sequence"/>
</dbReference>
<sequence length="239" mass="26892">MTTVTNICGNKTDNFAHCLWENPTEHQFVENGKTYELSNYANIKCSNTDHILVKRVSPYERNVTGMLEYTSGFFKGIIAKRNRDELQTILIDEGIKAVGEDGLGFWGGFNVDSSFHSNLHKFFLEQPDLAQQAQDKVRELRSIPEAEAGCSAVLNFLPICGSALSTDGKVLMEHNGRSIIVPRQRIRRQLLNDDRSLGGITRYMVLHSEFKVLSSENCRQASLSPYLNNVPLFIASFSQ</sequence>
<dbReference type="AlphaFoldDB" id="A0A3L8PQX3"/>
<name>A0A3L8PQX3_9GAMM</name>
<evidence type="ECO:0000313" key="2">
    <source>
        <dbReference type="Proteomes" id="UP000281474"/>
    </source>
</evidence>
<reference evidence="1 2" key="1">
    <citation type="submission" date="2018-09" db="EMBL/GenBank/DDBJ databases">
        <title>Phylogeny of the Shewanellaceae, and recommendation for two new genera, Pseudoshewanella and Parashewanella.</title>
        <authorList>
            <person name="Wang G."/>
        </authorList>
    </citation>
    <scope>NUCLEOTIDE SEQUENCE [LARGE SCALE GENOMIC DNA]</scope>
    <source>
        <strain evidence="1 2">C51</strain>
    </source>
</reference>
<evidence type="ECO:0000313" key="1">
    <source>
        <dbReference type="EMBL" id="RLV57787.1"/>
    </source>
</evidence>
<proteinExistence type="predicted"/>
<protein>
    <submittedName>
        <fullName evidence="1">Uncharacterized protein</fullName>
    </submittedName>
</protein>
<gene>
    <name evidence="1" type="ORF">D5018_20690</name>
</gene>
<organism evidence="1 2">
    <name type="scientific">Parashewanella curva</name>
    <dbReference type="NCBI Taxonomy" id="2338552"/>
    <lineage>
        <taxon>Bacteria</taxon>
        <taxon>Pseudomonadati</taxon>
        <taxon>Pseudomonadota</taxon>
        <taxon>Gammaproteobacteria</taxon>
        <taxon>Alteromonadales</taxon>
        <taxon>Shewanellaceae</taxon>
        <taxon>Parashewanella</taxon>
    </lineage>
</organism>
<comment type="caution">
    <text evidence="1">The sequence shown here is derived from an EMBL/GenBank/DDBJ whole genome shotgun (WGS) entry which is preliminary data.</text>
</comment>
<accession>A0A3L8PQX3</accession>
<dbReference type="EMBL" id="QZEI01000143">
    <property type="protein sequence ID" value="RLV57787.1"/>
    <property type="molecule type" value="Genomic_DNA"/>
</dbReference>
<keyword evidence="2" id="KW-1185">Reference proteome</keyword>
<dbReference type="RefSeq" id="WP_121840870.1">
    <property type="nucleotide sequence ID" value="NZ_ML014892.1"/>
</dbReference>